<organism evidence="1">
    <name type="scientific">Xenorhabdus bovienii str. feltiae Moldova</name>
    <dbReference type="NCBI Taxonomy" id="1398200"/>
    <lineage>
        <taxon>Bacteria</taxon>
        <taxon>Pseudomonadati</taxon>
        <taxon>Pseudomonadota</taxon>
        <taxon>Gammaproteobacteria</taxon>
        <taxon>Enterobacterales</taxon>
        <taxon>Morganellaceae</taxon>
        <taxon>Xenorhabdus</taxon>
    </lineage>
</organism>
<dbReference type="AlphaFoldDB" id="A0A077NCR4"/>
<dbReference type="HOGENOM" id="CLU_946474_0_0_6"/>
<proteinExistence type="predicted"/>
<reference evidence="1" key="1">
    <citation type="submission" date="2013-07" db="EMBL/GenBank/DDBJ databases">
        <title>Sub-species coevolution in mutualistic symbiosis.</title>
        <authorList>
            <person name="Murfin K."/>
            <person name="Klassen J."/>
            <person name="Lee M."/>
            <person name="Forst S."/>
            <person name="Stock P."/>
            <person name="Goodrich-Blair H."/>
        </authorList>
    </citation>
    <scope>NUCLEOTIDE SEQUENCE [LARGE SCALE GENOMIC DNA]</scope>
    <source>
        <strain evidence="1">Feltiae Moldova</strain>
    </source>
</reference>
<accession>A0A077NCR4</accession>
<protein>
    <recommendedName>
        <fullName evidence="2">RES domain-containing protein</fullName>
    </recommendedName>
</protein>
<evidence type="ECO:0008006" key="2">
    <source>
        <dbReference type="Google" id="ProtNLM"/>
    </source>
</evidence>
<gene>
    <name evidence="1" type="ORF">XBFM1_1260111</name>
</gene>
<name>A0A077NCR4_XENBV</name>
<dbReference type="RefSeq" id="WP_038223049.1">
    <property type="nucleotide sequence ID" value="NZ_CAWLWD010000114.1"/>
</dbReference>
<sequence>MNFDVFDEDIDEELYYQYFRSLFFPNSTATSIDCNISRPTERTYRKGAVLNRVRRINPKDIKKFMYNDIKIDEFFPPQPNKIHIPSGRLNSENQSIIYMADNCEVAMSECNIVKEDYFLLINLEIKKDMRFLEVGCTRGETKLSNCLFNLMNTQDKRFYGLITRIFRDFFDYYEHNGIIYNSTRIEKSNPTHEGGKFNFAIKGNNRKSLQLKSAFLMHLGNDEKLYPHVLYEPLSKKKKNRLKIKRFTNNKKQCDKLIDTHGKKIIDGQQKNKMLLKKEEEKTHPDILFKIFEK</sequence>
<dbReference type="EMBL" id="CBSV010000031">
    <property type="protein sequence ID" value="CDG99962.1"/>
    <property type="molecule type" value="Genomic_DNA"/>
</dbReference>
<dbReference type="Proteomes" id="UP000028487">
    <property type="component" value="Unassembled WGS sequence"/>
</dbReference>
<comment type="caution">
    <text evidence="1">The sequence shown here is derived from an EMBL/GenBank/DDBJ whole genome shotgun (WGS) entry which is preliminary data.</text>
</comment>
<evidence type="ECO:0000313" key="1">
    <source>
        <dbReference type="EMBL" id="CDG99962.1"/>
    </source>
</evidence>